<dbReference type="InterPro" id="IPR001633">
    <property type="entry name" value="EAL_dom"/>
</dbReference>
<proteinExistence type="predicted"/>
<evidence type="ECO:0000256" key="1">
    <source>
        <dbReference type="ARBA" id="ARBA00004651"/>
    </source>
</evidence>
<dbReference type="Pfam" id="PF00672">
    <property type="entry name" value="HAMP"/>
    <property type="match status" value="1"/>
</dbReference>
<evidence type="ECO:0000256" key="2">
    <source>
        <dbReference type="ARBA" id="ARBA00022475"/>
    </source>
</evidence>
<dbReference type="EMBL" id="PUGF01000039">
    <property type="protein sequence ID" value="PRC90683.1"/>
    <property type="molecule type" value="Genomic_DNA"/>
</dbReference>
<reference evidence="10 11" key="1">
    <citation type="submission" date="2018-02" db="EMBL/GenBank/DDBJ databases">
        <title>Solimicrobium silvestre gen. nov., sp. nov., isolated from alpine forest soil.</title>
        <authorList>
            <person name="Margesin R."/>
            <person name="Albuquerque L."/>
            <person name="Zhang D.-C."/>
            <person name="Froufe H.J.C."/>
            <person name="Severino R."/>
            <person name="Roxo I."/>
            <person name="Egas C."/>
            <person name="Da Costa M.S."/>
        </authorList>
    </citation>
    <scope>NUCLEOTIDE SEQUENCE [LARGE SCALE GENOMIC DNA]</scope>
    <source>
        <strain evidence="10 11">S20-91</strain>
    </source>
</reference>
<feature type="domain" description="GGDEF" evidence="9">
    <location>
        <begin position="309"/>
        <end position="447"/>
    </location>
</feature>
<dbReference type="Pfam" id="PF00563">
    <property type="entry name" value="EAL"/>
    <property type="match status" value="1"/>
</dbReference>
<feature type="transmembrane region" description="Helical" evidence="6">
    <location>
        <begin position="20"/>
        <end position="40"/>
    </location>
</feature>
<dbReference type="AlphaFoldDB" id="A0A2S9GSJ4"/>
<dbReference type="NCBIfam" id="TIGR00254">
    <property type="entry name" value="GGDEF"/>
    <property type="match status" value="1"/>
</dbReference>
<dbReference type="Pfam" id="PF00990">
    <property type="entry name" value="GGDEF"/>
    <property type="match status" value="1"/>
</dbReference>
<dbReference type="InterPro" id="IPR043128">
    <property type="entry name" value="Rev_trsase/Diguanyl_cyclase"/>
</dbReference>
<feature type="domain" description="HAMP" evidence="8">
    <location>
        <begin position="225"/>
        <end position="278"/>
    </location>
</feature>
<evidence type="ECO:0000259" key="7">
    <source>
        <dbReference type="PROSITE" id="PS50883"/>
    </source>
</evidence>
<dbReference type="InterPro" id="IPR033480">
    <property type="entry name" value="sCache_2"/>
</dbReference>
<keyword evidence="5 6" id="KW-0472">Membrane</keyword>
<dbReference type="PROSITE" id="PS50885">
    <property type="entry name" value="HAMP"/>
    <property type="match status" value="1"/>
</dbReference>
<keyword evidence="11" id="KW-1185">Reference proteome</keyword>
<feature type="transmembrane region" description="Helical" evidence="6">
    <location>
        <begin position="205"/>
        <end position="224"/>
    </location>
</feature>
<keyword evidence="4 6" id="KW-1133">Transmembrane helix</keyword>
<organism evidence="10 11">
    <name type="scientific">Solimicrobium silvestre</name>
    <dbReference type="NCBI Taxonomy" id="2099400"/>
    <lineage>
        <taxon>Bacteria</taxon>
        <taxon>Pseudomonadati</taxon>
        <taxon>Pseudomonadota</taxon>
        <taxon>Betaproteobacteria</taxon>
        <taxon>Burkholderiales</taxon>
        <taxon>Oxalobacteraceae</taxon>
        <taxon>Solimicrobium</taxon>
    </lineage>
</organism>
<evidence type="ECO:0000313" key="11">
    <source>
        <dbReference type="Proteomes" id="UP000237839"/>
    </source>
</evidence>
<dbReference type="SUPFAM" id="SSF55073">
    <property type="entry name" value="Nucleotide cyclase"/>
    <property type="match status" value="1"/>
</dbReference>
<dbReference type="Gene3D" id="6.10.340.10">
    <property type="match status" value="1"/>
</dbReference>
<dbReference type="Gene3D" id="3.20.20.450">
    <property type="entry name" value="EAL domain"/>
    <property type="match status" value="1"/>
</dbReference>
<dbReference type="PROSITE" id="PS50883">
    <property type="entry name" value="EAL"/>
    <property type="match status" value="1"/>
</dbReference>
<dbReference type="InterPro" id="IPR029787">
    <property type="entry name" value="Nucleotide_cyclase"/>
</dbReference>
<dbReference type="SUPFAM" id="SSF141868">
    <property type="entry name" value="EAL domain-like"/>
    <property type="match status" value="1"/>
</dbReference>
<comment type="subcellular location">
    <subcellularLocation>
        <location evidence="1">Cell membrane</location>
        <topology evidence="1">Multi-pass membrane protein</topology>
    </subcellularLocation>
</comment>
<dbReference type="Proteomes" id="UP000237839">
    <property type="component" value="Unassembled WGS sequence"/>
</dbReference>
<dbReference type="Gene3D" id="3.30.70.270">
    <property type="match status" value="1"/>
</dbReference>
<sequence>MGEESVFIMPFSRLSVAARFLLVLLIGFIFQAGISVISLLDLKRSMMQERTSEVKHLLDTGYSTLVYFHNQASNGRMTDEEARHAARDAVRAMHYDGNNYYFIWDLDGNGIAHGGNVKYEGKNFFTGPDAKTNPVVAYMVHRLINVARSPDKEGTTTYRIPKAGQTIPLDKLSYSRLFEPWGWSIGTGVYIDDIDETFRMQAIRLLWIFLGMFTLATGVTYFIWHDLLLAMRRLAVRIESITKGELDSEIPDLDRHDEVGVMARALLVLRDTSKEVSELKLDHLTGLPTRKLLMDRIRQTKIRSARSGMYNSLLLIDLDKFKPLNDTHGHNAGDQMLKEVAKRLIASVRVSDTVARLGGDEFIVLLADINENEAVALEVSKKIAGKIVDTLNQNYHLGHITHHGTASIGATLFKGNSLAADDLLKQADIAMYKSKIMGSNTCQFFETDMKATGHEQITLEKELRNGIAQKQFLFHYQSQAGGNGQLLGCEALLRWQHPSRGLLAPSEFLPLAEKTGLIAPLGQLALDMACGQLALWASHPELAALSVAVNVSSIQFRRPEFVEQVLAVLQRTGAEPHRLKLELSEHLLANNVPCVIEKMSVLKLQGVRFALDDFGRSYSSLSHLNQLPLNELKIERAFVHDVLTNNNDAAMAKMIVALAKILGLHVIAVGVETEAQKEFLSEAGCVEYQGYLHSHPLPVDEFELQVLKTKLG</sequence>
<feature type="domain" description="EAL" evidence="7">
    <location>
        <begin position="456"/>
        <end position="710"/>
    </location>
</feature>
<dbReference type="InterPro" id="IPR052155">
    <property type="entry name" value="Biofilm_reg_signaling"/>
</dbReference>
<gene>
    <name evidence="10" type="ORF">S2091_4633</name>
</gene>
<dbReference type="Pfam" id="PF17200">
    <property type="entry name" value="sCache_2"/>
    <property type="match status" value="1"/>
</dbReference>
<dbReference type="PROSITE" id="PS50887">
    <property type="entry name" value="GGDEF"/>
    <property type="match status" value="1"/>
</dbReference>
<evidence type="ECO:0000256" key="4">
    <source>
        <dbReference type="ARBA" id="ARBA00022989"/>
    </source>
</evidence>
<dbReference type="InterPro" id="IPR035919">
    <property type="entry name" value="EAL_sf"/>
</dbReference>
<evidence type="ECO:0000313" key="10">
    <source>
        <dbReference type="EMBL" id="PRC90683.1"/>
    </source>
</evidence>
<name>A0A2S9GSJ4_9BURK</name>
<dbReference type="PANTHER" id="PTHR44757:SF2">
    <property type="entry name" value="BIOFILM ARCHITECTURE MAINTENANCE PROTEIN MBAA"/>
    <property type="match status" value="1"/>
</dbReference>
<evidence type="ECO:0000256" key="5">
    <source>
        <dbReference type="ARBA" id="ARBA00023136"/>
    </source>
</evidence>
<dbReference type="GO" id="GO:0005886">
    <property type="term" value="C:plasma membrane"/>
    <property type="evidence" value="ECO:0007669"/>
    <property type="project" value="UniProtKB-SubCell"/>
</dbReference>
<dbReference type="CDD" id="cd01949">
    <property type="entry name" value="GGDEF"/>
    <property type="match status" value="1"/>
</dbReference>
<dbReference type="InterPro" id="IPR000160">
    <property type="entry name" value="GGDEF_dom"/>
</dbReference>
<evidence type="ECO:0000256" key="6">
    <source>
        <dbReference type="SAM" id="Phobius"/>
    </source>
</evidence>
<keyword evidence="3 6" id="KW-0812">Transmembrane</keyword>
<evidence type="ECO:0000259" key="8">
    <source>
        <dbReference type="PROSITE" id="PS50885"/>
    </source>
</evidence>
<dbReference type="SUPFAM" id="SSF158472">
    <property type="entry name" value="HAMP domain-like"/>
    <property type="match status" value="1"/>
</dbReference>
<dbReference type="CDD" id="cd06225">
    <property type="entry name" value="HAMP"/>
    <property type="match status" value="1"/>
</dbReference>
<dbReference type="GO" id="GO:0007165">
    <property type="term" value="P:signal transduction"/>
    <property type="evidence" value="ECO:0007669"/>
    <property type="project" value="InterPro"/>
</dbReference>
<keyword evidence="2" id="KW-1003">Cell membrane</keyword>
<evidence type="ECO:0000256" key="3">
    <source>
        <dbReference type="ARBA" id="ARBA00022692"/>
    </source>
</evidence>
<accession>A0A2S9GSJ4</accession>
<protein>
    <submittedName>
        <fullName evidence="10">GGDEF: diguanylate cyclase (GGDEF) domain</fullName>
    </submittedName>
</protein>
<dbReference type="SMART" id="SM00267">
    <property type="entry name" value="GGDEF"/>
    <property type="match status" value="1"/>
</dbReference>
<dbReference type="SMART" id="SM00052">
    <property type="entry name" value="EAL"/>
    <property type="match status" value="1"/>
</dbReference>
<dbReference type="SMART" id="SM01049">
    <property type="entry name" value="Cache_2"/>
    <property type="match status" value="1"/>
</dbReference>
<dbReference type="InterPro" id="IPR003660">
    <property type="entry name" value="HAMP_dom"/>
</dbReference>
<comment type="caution">
    <text evidence="10">The sequence shown here is derived from an EMBL/GenBank/DDBJ whole genome shotgun (WGS) entry which is preliminary data.</text>
</comment>
<evidence type="ECO:0000259" key="9">
    <source>
        <dbReference type="PROSITE" id="PS50887"/>
    </source>
</evidence>
<dbReference type="Gene3D" id="3.30.450.20">
    <property type="entry name" value="PAS domain"/>
    <property type="match status" value="1"/>
</dbReference>
<dbReference type="PANTHER" id="PTHR44757">
    <property type="entry name" value="DIGUANYLATE CYCLASE DGCP"/>
    <property type="match status" value="1"/>
</dbReference>
<dbReference type="CDD" id="cd01948">
    <property type="entry name" value="EAL"/>
    <property type="match status" value="1"/>
</dbReference>